<dbReference type="KEGG" id="bcd:BARCL_0531"/>
<proteinExistence type="predicted"/>
<name>E6YH74_BARC7</name>
<keyword evidence="2" id="KW-1185">Reference proteome</keyword>
<dbReference type="HOGENOM" id="CLU_3380692_0_0_5"/>
<sequence length="33" mass="3978">MKKLQPYFIYRNDIGLIGFAELMETWDGGWIRD</sequence>
<evidence type="ECO:0000313" key="2">
    <source>
        <dbReference type="Proteomes" id="UP000009101"/>
    </source>
</evidence>
<reference evidence="1 2" key="2">
    <citation type="journal article" date="2011" name="PLoS Genet.">
        <title>Parallel evolution of a type IV secretion system in radiating lineages of the host-restricted bacterial pathogen Bartonella.</title>
        <authorList>
            <person name="Engel P."/>
            <person name="Salzburger W."/>
            <person name="Liesch M."/>
            <person name="Chang C.C."/>
            <person name="Maruyama S."/>
            <person name="Lanz C."/>
            <person name="Calteau A."/>
            <person name="Lajus A."/>
            <person name="Medigue C."/>
            <person name="Schuster S.C."/>
            <person name="Dehio C."/>
        </authorList>
    </citation>
    <scope>NUCLEOTIDE SEQUENCE [LARGE SCALE GENOMIC DNA]</scope>
    <source>
        <strain evidence="2">CIP 104772 / 73</strain>
    </source>
</reference>
<dbReference type="EMBL" id="FN645454">
    <property type="protein sequence ID" value="CBI76212.1"/>
    <property type="molecule type" value="Genomic_DNA"/>
</dbReference>
<protein>
    <submittedName>
        <fullName evidence="1">Uncharacterized protein</fullName>
    </submittedName>
</protein>
<gene>
    <name evidence="1" type="ordered locus">BARCL_0531</name>
</gene>
<evidence type="ECO:0000313" key="1">
    <source>
        <dbReference type="EMBL" id="CBI76212.1"/>
    </source>
</evidence>
<accession>E6YH74</accession>
<dbReference type="AlphaFoldDB" id="E6YH74"/>
<reference evidence="2" key="1">
    <citation type="submission" date="2009-11" db="EMBL/GenBank/DDBJ databases">
        <title>Genome sequencing of Bartonella species and comparative genomics.</title>
        <authorList>
            <person name="Engel P."/>
            <person name="Salzburger W."/>
            <person name="Marius L."/>
            <person name="Chao-Chin C."/>
            <person name="Soichi M."/>
            <person name="Christa L."/>
            <person name="Alexandra C."/>
            <person name="Aurelie L."/>
            <person name="Claudine M."/>
            <person name="Stephan S.C."/>
            <person name="Christoph D."/>
        </authorList>
    </citation>
    <scope>NUCLEOTIDE SEQUENCE [LARGE SCALE GENOMIC DNA]</scope>
    <source>
        <strain evidence="2">CIP 104772 / 73</strain>
    </source>
</reference>
<dbReference type="STRING" id="696125.BARCL_0531"/>
<dbReference type="Proteomes" id="UP000009101">
    <property type="component" value="Chromosome"/>
</dbReference>
<organism evidence="1 2">
    <name type="scientific">Bartonella clarridgeiae (strain CCUG 45776 / CIP 104772 / 73)</name>
    <dbReference type="NCBI Taxonomy" id="696125"/>
    <lineage>
        <taxon>Bacteria</taxon>
        <taxon>Pseudomonadati</taxon>
        <taxon>Pseudomonadota</taxon>
        <taxon>Alphaproteobacteria</taxon>
        <taxon>Hyphomicrobiales</taxon>
        <taxon>Bartonellaceae</taxon>
        <taxon>Bartonella</taxon>
    </lineage>
</organism>